<gene>
    <name evidence="4" type="ordered locus">UWK_00261</name>
</gene>
<evidence type="ECO:0000256" key="3">
    <source>
        <dbReference type="SAM" id="SignalP"/>
    </source>
</evidence>
<keyword evidence="2" id="KW-0812">Transmembrane</keyword>
<feature type="transmembrane region" description="Helical" evidence="2">
    <location>
        <begin position="468"/>
        <end position="487"/>
    </location>
</feature>
<organism evidence="4 5">
    <name type="scientific">Desulfocapsa sulfexigens (strain DSM 10523 / SB164P1)</name>
    <dbReference type="NCBI Taxonomy" id="1167006"/>
    <lineage>
        <taxon>Bacteria</taxon>
        <taxon>Pseudomonadati</taxon>
        <taxon>Thermodesulfobacteriota</taxon>
        <taxon>Desulfobulbia</taxon>
        <taxon>Desulfobulbales</taxon>
        <taxon>Desulfocapsaceae</taxon>
        <taxon>Desulfocapsa</taxon>
    </lineage>
</organism>
<keyword evidence="2" id="KW-1133">Transmembrane helix</keyword>
<dbReference type="AlphaFoldDB" id="M1PK09"/>
<dbReference type="STRING" id="1167006.UWK_00261"/>
<proteinExistence type="predicted"/>
<reference evidence="5" key="1">
    <citation type="journal article" date="2013" name="Stand. Genomic Sci.">
        <title>Complete genome sequence of Desulfocapsa sulfexigens, a marine deltaproteobacterium specialized in disproportionating inorganic sulfur compounds.</title>
        <authorList>
            <person name="Finster K.W."/>
            <person name="Kjeldsen K.U."/>
            <person name="Kube M."/>
            <person name="Reinhardt R."/>
            <person name="Mussmann M."/>
            <person name="Amann R."/>
            <person name="Schreiber L."/>
        </authorList>
    </citation>
    <scope>NUCLEOTIDE SEQUENCE [LARGE SCALE GENOMIC DNA]</scope>
    <source>
        <strain evidence="5">DSM 10523 / SB164P1</strain>
    </source>
</reference>
<evidence type="ECO:0000313" key="5">
    <source>
        <dbReference type="Proteomes" id="UP000011721"/>
    </source>
</evidence>
<feature type="signal peptide" evidence="3">
    <location>
        <begin position="1"/>
        <end position="21"/>
    </location>
</feature>
<evidence type="ECO:0000313" key="4">
    <source>
        <dbReference type="EMBL" id="AGF76846.1"/>
    </source>
</evidence>
<feature type="transmembrane region" description="Helical" evidence="2">
    <location>
        <begin position="223"/>
        <end position="241"/>
    </location>
</feature>
<sequence>MLIVFRFLLFCVLLCPFAAEARSLFWQDIEVRATLDGDGRLHIQEQQTIVFSGDWNGGERIFRVFPGQKMKFESISRLDANGRNIPLQRGNLQLVDHWDHNGQTAIRWRSRLPSDPVFNNTSITYILRYSLSHLLLPEQGNYLLDHDFCFPDRSGIVKNFRLELTFDPVWQQLPISLVRNNIAPGEGVVLRQKLSFSGEKKPMTYTKQAPLPQATPALPPPPAATWIRLLLLLFLVAWIATKIRGFFQWERSLNRFAPLPSTSLVDEQWLEKELFVHKAEVVGATWDKTTSTAEVAAVLSRMVQEGKMESWMEPYLLPFFNISIPGIPPVLYLKILQPRESFSGYEYKLVKGLFVDENSDITDTKTIREYYRKKRKTFDPVLKIQDPLQRQMKKLVDEGNSVLGMIWIPTVLLGVAGCFLLLGNAFLHQAEFVPLQVGGMAGLLFSWIFGCVCAYSYRHSVLSLKVRLAAIIFSLWFILIDFAVLLFFPASSLLLFGLFCLALSFSNNIINLSKSRESKEGLVLRRNFAAARNFFKQELAQKNPRIKDDWFPYLLAFGLGMDVDSWFRKFGGSVGHLSSTGIGSGSSTSGFTGGGGAFGGGGASGSWSMAVGSLTASGGGSSSGGSSGGGSSGGGGGGGW</sequence>
<evidence type="ECO:0000256" key="1">
    <source>
        <dbReference type="SAM" id="MobiDB-lite"/>
    </source>
</evidence>
<keyword evidence="3" id="KW-0732">Signal</keyword>
<keyword evidence="5" id="KW-1185">Reference proteome</keyword>
<evidence type="ECO:0000256" key="2">
    <source>
        <dbReference type="SAM" id="Phobius"/>
    </source>
</evidence>
<feature type="transmembrane region" description="Helical" evidence="2">
    <location>
        <begin position="433"/>
        <end position="456"/>
    </location>
</feature>
<dbReference type="RefSeq" id="WP_015402545.1">
    <property type="nucleotide sequence ID" value="NC_020304.1"/>
</dbReference>
<dbReference type="PATRIC" id="fig|1167006.5.peg.296"/>
<dbReference type="EMBL" id="CP003985">
    <property type="protein sequence ID" value="AGF76846.1"/>
    <property type="molecule type" value="Genomic_DNA"/>
</dbReference>
<feature type="transmembrane region" description="Helical" evidence="2">
    <location>
        <begin position="402"/>
        <end position="427"/>
    </location>
</feature>
<dbReference type="Proteomes" id="UP000011721">
    <property type="component" value="Chromosome"/>
</dbReference>
<dbReference type="KEGG" id="dsf:UWK_00261"/>
<keyword evidence="2" id="KW-0472">Membrane</keyword>
<dbReference type="OrthoDB" id="5507254at2"/>
<evidence type="ECO:0008006" key="6">
    <source>
        <dbReference type="Google" id="ProtNLM"/>
    </source>
</evidence>
<dbReference type="HOGENOM" id="CLU_427435_0_0_7"/>
<accession>M1PK09</accession>
<feature type="region of interest" description="Disordered" evidence="1">
    <location>
        <begin position="618"/>
        <end position="640"/>
    </location>
</feature>
<name>M1PK09_DESSD</name>
<feature type="chain" id="PRO_5004016846" description="Membrane protein (DUF2207)" evidence="3">
    <location>
        <begin position="22"/>
        <end position="640"/>
    </location>
</feature>
<protein>
    <recommendedName>
        <fullName evidence="6">Membrane protein (DUF2207)</fullName>
    </recommendedName>
</protein>